<keyword evidence="1" id="KW-0238">DNA-binding</keyword>
<dbReference type="PANTHER" id="PTHR46558">
    <property type="entry name" value="TRACRIPTIONAL REGULATORY PROTEIN-RELATED-RELATED"/>
    <property type="match status" value="1"/>
</dbReference>
<reference evidence="3" key="1">
    <citation type="journal article" date="2021" name="Proc. Natl. Acad. Sci. U.S.A.">
        <title>A Catalog of Tens of Thousands of Viruses from Human Metagenomes Reveals Hidden Associations with Chronic Diseases.</title>
        <authorList>
            <person name="Tisza M.J."/>
            <person name="Buck C.B."/>
        </authorList>
    </citation>
    <scope>NUCLEOTIDE SEQUENCE</scope>
    <source>
        <strain evidence="3">CtQLz13</strain>
    </source>
</reference>
<dbReference type="PROSITE" id="PS50943">
    <property type="entry name" value="HTH_CROC1"/>
    <property type="match status" value="1"/>
</dbReference>
<dbReference type="CDD" id="cd00093">
    <property type="entry name" value="HTH_XRE"/>
    <property type="match status" value="1"/>
</dbReference>
<dbReference type="EMBL" id="BK015262">
    <property type="protein sequence ID" value="DAD98413.1"/>
    <property type="molecule type" value="Genomic_DNA"/>
</dbReference>
<feature type="domain" description="HTH cro/C1-type" evidence="2">
    <location>
        <begin position="14"/>
        <end position="68"/>
    </location>
</feature>
<evidence type="ECO:0000256" key="1">
    <source>
        <dbReference type="ARBA" id="ARBA00023125"/>
    </source>
</evidence>
<protein>
    <submittedName>
        <fullName evidence="3">Helix-turn-helix domain protein</fullName>
    </submittedName>
</protein>
<sequence>MKEQRGGGTVNERLKELRKELKLTQQEFANKIGISRGNIGAYEVGKNKISDAVISLICTKFHVNEDWLRTGNGDMFIEMTKDEQIEEFIGDALRNEEDSFKKRLISGLAALDENGWKVLEDFLDSIQKKERD</sequence>
<accession>A0A8S5NUE9</accession>
<dbReference type="Gene3D" id="1.10.260.40">
    <property type="entry name" value="lambda repressor-like DNA-binding domains"/>
    <property type="match status" value="1"/>
</dbReference>
<dbReference type="GO" id="GO:0003677">
    <property type="term" value="F:DNA binding"/>
    <property type="evidence" value="ECO:0007669"/>
    <property type="project" value="UniProtKB-KW"/>
</dbReference>
<proteinExistence type="predicted"/>
<dbReference type="PANTHER" id="PTHR46558:SF11">
    <property type="entry name" value="HTH-TYPE TRANSCRIPTIONAL REGULATOR XRE"/>
    <property type="match status" value="1"/>
</dbReference>
<name>A0A8S5NUE9_9CAUD</name>
<dbReference type="SUPFAM" id="SSF47413">
    <property type="entry name" value="lambda repressor-like DNA-binding domains"/>
    <property type="match status" value="1"/>
</dbReference>
<organism evidence="3">
    <name type="scientific">Siphoviridae sp. ctQLz13</name>
    <dbReference type="NCBI Taxonomy" id="2825492"/>
    <lineage>
        <taxon>Viruses</taxon>
        <taxon>Duplodnaviria</taxon>
        <taxon>Heunggongvirae</taxon>
        <taxon>Uroviricota</taxon>
        <taxon>Caudoviricetes</taxon>
    </lineage>
</organism>
<evidence type="ECO:0000259" key="2">
    <source>
        <dbReference type="PROSITE" id="PS50943"/>
    </source>
</evidence>
<dbReference type="Pfam" id="PF01381">
    <property type="entry name" value="HTH_3"/>
    <property type="match status" value="1"/>
</dbReference>
<dbReference type="InterPro" id="IPR010982">
    <property type="entry name" value="Lambda_DNA-bd_dom_sf"/>
</dbReference>
<dbReference type="SMART" id="SM00530">
    <property type="entry name" value="HTH_XRE"/>
    <property type="match status" value="1"/>
</dbReference>
<evidence type="ECO:0000313" key="3">
    <source>
        <dbReference type="EMBL" id="DAD98413.1"/>
    </source>
</evidence>
<dbReference type="InterPro" id="IPR001387">
    <property type="entry name" value="Cro/C1-type_HTH"/>
</dbReference>